<keyword evidence="1" id="KW-0732">Signal</keyword>
<dbReference type="EMBL" id="LN734014">
    <property type="protein sequence ID" value="CEP19161.1"/>
    <property type="molecule type" value="Genomic_DNA"/>
</dbReference>
<gene>
    <name evidence="2" type="primary">PARPA_13473.1 scaffold 46870</name>
</gene>
<feature type="signal peptide" evidence="1">
    <location>
        <begin position="1"/>
        <end position="20"/>
    </location>
</feature>
<evidence type="ECO:0000313" key="2">
    <source>
        <dbReference type="EMBL" id="CEP19161.1"/>
    </source>
</evidence>
<dbReference type="OrthoDB" id="10581243at2759"/>
<dbReference type="Proteomes" id="UP000054107">
    <property type="component" value="Unassembled WGS sequence"/>
</dbReference>
<evidence type="ECO:0000256" key="1">
    <source>
        <dbReference type="SAM" id="SignalP"/>
    </source>
</evidence>
<dbReference type="AlphaFoldDB" id="A0A0B7NKK9"/>
<feature type="chain" id="PRO_5002120789" evidence="1">
    <location>
        <begin position="21"/>
        <end position="102"/>
    </location>
</feature>
<protein>
    <submittedName>
        <fullName evidence="2">Uncharacterized protein</fullName>
    </submittedName>
</protein>
<keyword evidence="3" id="KW-1185">Reference proteome</keyword>
<accession>A0A0B7NKK9</accession>
<evidence type="ECO:0000313" key="3">
    <source>
        <dbReference type="Proteomes" id="UP000054107"/>
    </source>
</evidence>
<proteinExistence type="predicted"/>
<organism evidence="2 3">
    <name type="scientific">Parasitella parasitica</name>
    <dbReference type="NCBI Taxonomy" id="35722"/>
    <lineage>
        <taxon>Eukaryota</taxon>
        <taxon>Fungi</taxon>
        <taxon>Fungi incertae sedis</taxon>
        <taxon>Mucoromycota</taxon>
        <taxon>Mucoromycotina</taxon>
        <taxon>Mucoromycetes</taxon>
        <taxon>Mucorales</taxon>
        <taxon>Mucorineae</taxon>
        <taxon>Mucoraceae</taxon>
        <taxon>Parasitella</taxon>
    </lineage>
</organism>
<name>A0A0B7NKK9_9FUNG</name>
<sequence length="102" mass="11157">MKSFVLFSLLSAILISLVAAQFENTIAIVTRTTDIVVDNNSVYPPVTMTITEMSTTTVFPRYTNIASSTITPTISNDASRLFTMKSSQLAAIVVLTYLVFLL</sequence>
<reference evidence="2 3" key="1">
    <citation type="submission" date="2014-09" db="EMBL/GenBank/DDBJ databases">
        <authorList>
            <person name="Ellenberger Sabrina"/>
        </authorList>
    </citation>
    <scope>NUCLEOTIDE SEQUENCE [LARGE SCALE GENOMIC DNA]</scope>
    <source>
        <strain evidence="2 3">CBS 412.66</strain>
    </source>
</reference>